<dbReference type="CDD" id="cd18875">
    <property type="entry name" value="NUDIX_Hydrolase"/>
    <property type="match status" value="1"/>
</dbReference>
<keyword evidence="8" id="KW-1185">Reference proteome</keyword>
<dbReference type="InterPro" id="IPR020476">
    <property type="entry name" value="Nudix_hydrolase"/>
</dbReference>
<dbReference type="InterPro" id="IPR015797">
    <property type="entry name" value="NUDIX_hydrolase-like_dom_sf"/>
</dbReference>
<dbReference type="Proteomes" id="UP001625374">
    <property type="component" value="Unassembled WGS sequence"/>
</dbReference>
<evidence type="ECO:0000256" key="5">
    <source>
        <dbReference type="ARBA" id="ARBA00022842"/>
    </source>
</evidence>
<name>A0ABW8UJD7_9LACT</name>
<dbReference type="Pfam" id="PF00293">
    <property type="entry name" value="NUDIX"/>
    <property type="match status" value="1"/>
</dbReference>
<dbReference type="RefSeq" id="WP_407124062.1">
    <property type="nucleotide sequence ID" value="NZ_JBGQQF010000015.1"/>
</dbReference>
<keyword evidence="5" id="KW-0460">Magnesium</keyword>
<evidence type="ECO:0000256" key="3">
    <source>
        <dbReference type="ARBA" id="ARBA00022723"/>
    </source>
</evidence>
<evidence type="ECO:0000256" key="1">
    <source>
        <dbReference type="ARBA" id="ARBA00001946"/>
    </source>
</evidence>
<dbReference type="PANTHER" id="PTHR43758:SF2">
    <property type="entry name" value="OXIDIZED PURINE NUCLEOSIDE TRIPHOSPHATE HYDROLASE"/>
    <property type="match status" value="1"/>
</dbReference>
<evidence type="ECO:0000313" key="8">
    <source>
        <dbReference type="Proteomes" id="UP001625374"/>
    </source>
</evidence>
<evidence type="ECO:0000256" key="4">
    <source>
        <dbReference type="ARBA" id="ARBA00022801"/>
    </source>
</evidence>
<dbReference type="EMBL" id="JBGQQK010000018">
    <property type="protein sequence ID" value="MFL2103028.1"/>
    <property type="molecule type" value="Genomic_DNA"/>
</dbReference>
<dbReference type="SUPFAM" id="SSF55811">
    <property type="entry name" value="Nudix"/>
    <property type="match status" value="1"/>
</dbReference>
<evidence type="ECO:0000259" key="6">
    <source>
        <dbReference type="PROSITE" id="PS51462"/>
    </source>
</evidence>
<comment type="caution">
    <text evidence="7">The sequence shown here is derived from an EMBL/GenBank/DDBJ whole genome shotgun (WGS) entry which is preliminary data.</text>
</comment>
<protein>
    <submittedName>
        <fullName evidence="7">8-oxo-dGTP diphosphatase</fullName>
    </submittedName>
</protein>
<accession>A0ABW8UJD7</accession>
<evidence type="ECO:0000313" key="7">
    <source>
        <dbReference type="EMBL" id="MFL2103028.1"/>
    </source>
</evidence>
<dbReference type="PANTHER" id="PTHR43758">
    <property type="entry name" value="7,8-DIHYDRO-8-OXOGUANINE TRIPHOSPHATASE"/>
    <property type="match status" value="1"/>
</dbReference>
<dbReference type="Gene3D" id="3.90.79.10">
    <property type="entry name" value="Nucleoside Triphosphate Pyrophosphohydrolase"/>
    <property type="match status" value="1"/>
</dbReference>
<evidence type="ECO:0000256" key="2">
    <source>
        <dbReference type="ARBA" id="ARBA00005582"/>
    </source>
</evidence>
<organism evidence="7 8">
    <name type="scientific">Marinilactibacillus psychrotolerans</name>
    <dbReference type="NCBI Taxonomy" id="191770"/>
    <lineage>
        <taxon>Bacteria</taxon>
        <taxon>Bacillati</taxon>
        <taxon>Bacillota</taxon>
        <taxon>Bacilli</taxon>
        <taxon>Lactobacillales</taxon>
        <taxon>Carnobacteriaceae</taxon>
        <taxon>Marinilactibacillus</taxon>
    </lineage>
</organism>
<dbReference type="InterPro" id="IPR000086">
    <property type="entry name" value="NUDIX_hydrolase_dom"/>
</dbReference>
<feature type="domain" description="Nudix hydrolase" evidence="6">
    <location>
        <begin position="1"/>
        <end position="126"/>
    </location>
</feature>
<keyword evidence="4" id="KW-0378">Hydrolase</keyword>
<gene>
    <name evidence="7" type="ORF">ACEN37_07125</name>
</gene>
<comment type="similarity">
    <text evidence="2">Belongs to the Nudix hydrolase family.</text>
</comment>
<proteinExistence type="inferred from homology"/>
<reference evidence="7 8" key="1">
    <citation type="submission" date="2024-08" db="EMBL/GenBank/DDBJ databases">
        <authorList>
            <person name="Arias E."/>
        </authorList>
    </citation>
    <scope>NUCLEOTIDE SEQUENCE [LARGE SCALE GENOMIC DNA]</scope>
    <source>
        <strain evidence="7 8">FAM 24106</strain>
    </source>
</reference>
<keyword evidence="3" id="KW-0479">Metal-binding</keyword>
<comment type="cofactor">
    <cofactor evidence="1">
        <name>Mg(2+)</name>
        <dbReference type="ChEBI" id="CHEBI:18420"/>
    </cofactor>
</comment>
<sequence length="143" mass="16276">MENAIFTNMVMIEDGKGNVLVQDRLKNWKGLAFPGGKVEAHESFVESAVREVKEETGLTVSNLSLCGVKQFQTNSNERYVVFLYKTHTYKGKTQSSDEGEVKWIPLASLKKEKTVEDFHLMLEVFMNNEVSELYYTESNAIVI</sequence>
<dbReference type="PROSITE" id="PS51462">
    <property type="entry name" value="NUDIX"/>
    <property type="match status" value="1"/>
</dbReference>
<dbReference type="PRINTS" id="PR00502">
    <property type="entry name" value="NUDIXFAMILY"/>
</dbReference>